<accession>A0ABY9Q116</accession>
<dbReference type="EMBL" id="CP101637">
    <property type="protein sequence ID" value="WMT80725.1"/>
    <property type="molecule type" value="Genomic_DNA"/>
</dbReference>
<dbReference type="InterPro" id="IPR046117">
    <property type="entry name" value="DUF6054"/>
</dbReference>
<reference evidence="1 2" key="1">
    <citation type="submission" date="2022-07" db="EMBL/GenBank/DDBJ databases">
        <title>Genome sequence of Terrisporobacter mayombei DSM6539.</title>
        <authorList>
            <person name="Boeer T."/>
            <person name="Bengelsdorf F.R."/>
            <person name="Daniel R."/>
            <person name="Poehlein A."/>
        </authorList>
    </citation>
    <scope>NUCLEOTIDE SEQUENCE [LARGE SCALE GENOMIC DNA]</scope>
    <source>
        <strain evidence="1 2">DSM 6539</strain>
    </source>
</reference>
<keyword evidence="2" id="KW-1185">Reference proteome</keyword>
<dbReference type="RefSeq" id="WP_228104949.1">
    <property type="nucleotide sequence ID" value="NZ_CP101637.1"/>
</dbReference>
<name>A0ABY9Q116_9FIRM</name>
<evidence type="ECO:0000313" key="2">
    <source>
        <dbReference type="Proteomes" id="UP001235030"/>
    </source>
</evidence>
<evidence type="ECO:0000313" key="1">
    <source>
        <dbReference type="EMBL" id="WMT80725.1"/>
    </source>
</evidence>
<proteinExistence type="predicted"/>
<sequence length="113" mass="12488">MNSDNFKVNLSLRDTLSKLDFGIVKESVTGEKIDYHIIAGNEDNGAILLVYEKYFQRVGNRITLTIVLDNINGPTEVHSIGGGAAQGMFFKFDLGASESFTSLPREILSKYIV</sequence>
<gene>
    <name evidence="1" type="ORF">TEMA_10460</name>
</gene>
<protein>
    <submittedName>
        <fullName evidence="1">Uncharacterized protein</fullName>
    </submittedName>
</protein>
<dbReference type="Pfam" id="PF19524">
    <property type="entry name" value="DUF6054"/>
    <property type="match status" value="1"/>
</dbReference>
<dbReference type="Proteomes" id="UP001235030">
    <property type="component" value="Chromosome"/>
</dbReference>
<organism evidence="1 2">
    <name type="scientific">Terrisporobacter mayombei</name>
    <dbReference type="NCBI Taxonomy" id="1541"/>
    <lineage>
        <taxon>Bacteria</taxon>
        <taxon>Bacillati</taxon>
        <taxon>Bacillota</taxon>
        <taxon>Clostridia</taxon>
        <taxon>Peptostreptococcales</taxon>
        <taxon>Peptostreptococcaceae</taxon>
        <taxon>Terrisporobacter</taxon>
    </lineage>
</organism>